<dbReference type="InterPro" id="IPR009057">
    <property type="entry name" value="Homeodomain-like_sf"/>
</dbReference>
<feature type="compositionally biased region" description="Polar residues" evidence="1">
    <location>
        <begin position="345"/>
        <end position="354"/>
    </location>
</feature>
<protein>
    <recommendedName>
        <fullName evidence="6">Tc1-like transposase DDE domain-containing protein</fullName>
    </recommendedName>
</protein>
<dbReference type="Gene3D" id="1.10.10.10">
    <property type="entry name" value="Winged helix-like DNA-binding domain superfamily/Winged helix DNA-binding domain"/>
    <property type="match status" value="1"/>
</dbReference>
<feature type="domain" description="Transposase Tc1-like" evidence="2">
    <location>
        <begin position="71"/>
        <end position="142"/>
    </location>
</feature>
<evidence type="ECO:0000313" key="4">
    <source>
        <dbReference type="Ensembl" id="ENSSAUP00010059748.1"/>
    </source>
</evidence>
<dbReference type="InParanoid" id="A0A671YBG6"/>
<dbReference type="Pfam" id="PF13358">
    <property type="entry name" value="DDE_3"/>
    <property type="match status" value="1"/>
</dbReference>
<keyword evidence="5" id="KW-1185">Reference proteome</keyword>
<dbReference type="InterPro" id="IPR002492">
    <property type="entry name" value="Transposase_Tc1-like"/>
</dbReference>
<evidence type="ECO:0000256" key="1">
    <source>
        <dbReference type="SAM" id="MobiDB-lite"/>
    </source>
</evidence>
<dbReference type="SUPFAM" id="SSF46689">
    <property type="entry name" value="Homeodomain-like"/>
    <property type="match status" value="1"/>
</dbReference>
<reference evidence="4" key="1">
    <citation type="submission" date="2021-04" db="EMBL/GenBank/DDBJ databases">
        <authorList>
            <consortium name="Wellcome Sanger Institute Data Sharing"/>
        </authorList>
    </citation>
    <scope>NUCLEOTIDE SEQUENCE [LARGE SCALE GENOMIC DNA]</scope>
</reference>
<dbReference type="GeneTree" id="ENSGT01150000286933"/>
<dbReference type="PANTHER" id="PTHR23022">
    <property type="entry name" value="TRANSPOSABLE ELEMENT-RELATED"/>
    <property type="match status" value="1"/>
</dbReference>
<evidence type="ECO:0000259" key="3">
    <source>
        <dbReference type="Pfam" id="PF13358"/>
    </source>
</evidence>
<name>A0A671YBG6_SPAAU</name>
<feature type="domain" description="Tc1-like transposase DDE" evidence="3">
    <location>
        <begin position="240"/>
        <end position="290"/>
    </location>
</feature>
<dbReference type="Ensembl" id="ENSSAUT00010062674.1">
    <property type="protein sequence ID" value="ENSSAUP00010059748.1"/>
    <property type="gene ID" value="ENSSAUG00010024268.1"/>
</dbReference>
<feature type="region of interest" description="Disordered" evidence="1">
    <location>
        <begin position="338"/>
        <end position="364"/>
    </location>
</feature>
<dbReference type="Proteomes" id="UP000472265">
    <property type="component" value="Chromosome 23"/>
</dbReference>
<dbReference type="Pfam" id="PF01498">
    <property type="entry name" value="HTH_Tnp_Tc3_2"/>
    <property type="match status" value="1"/>
</dbReference>
<evidence type="ECO:0000259" key="2">
    <source>
        <dbReference type="Pfam" id="PF01498"/>
    </source>
</evidence>
<accession>A0A671YBG6</accession>
<dbReference type="OMA" id="HQNWTTE"/>
<dbReference type="InterPro" id="IPR036388">
    <property type="entry name" value="WH-like_DNA-bd_sf"/>
</dbReference>
<sequence length="364" mass="41309">MGKCKDLSDFNRGQIVMARRLGQSISETAGLVGCSRSAVVSTYQKWSKEGQPVNRRKGHGRPRLIDARGERRLARVVQSHSKATVAQIAERINAGSDRKVSEYTVHRSLLRMGVRSRRPVRLPMLTTVLWRMRLKWALEHQNWTTEQWKRVVWSNEAHFLLHDVDGQVRVCRLPGENMTPGCAVRGSVRLWAMFCWETLGPAIHLDVALTSTTYLNILADQVHPFIQTVFPDGSGFFQRDSTPRHTAKIVQEWFEEHNDEFTVLTWPPNSSDLNPIEHLWDVLNKQVQSMEAPPCNLQDLKDLLLILWSEIPQHTFRRVVESMPLRVKAVLAAKGGPTTAVPNLLDNTDQTDTVSGCPEDECAP</sequence>
<proteinExistence type="predicted"/>
<dbReference type="GO" id="GO:0006313">
    <property type="term" value="P:DNA transposition"/>
    <property type="evidence" value="ECO:0007669"/>
    <property type="project" value="InterPro"/>
</dbReference>
<dbReference type="AlphaFoldDB" id="A0A671YBG6"/>
<dbReference type="PANTHER" id="PTHR23022:SF135">
    <property type="entry name" value="SI:DKEY-77F5.3"/>
    <property type="match status" value="1"/>
</dbReference>
<dbReference type="InterPro" id="IPR036397">
    <property type="entry name" value="RNaseH_sf"/>
</dbReference>
<dbReference type="GO" id="GO:0015074">
    <property type="term" value="P:DNA integration"/>
    <property type="evidence" value="ECO:0007669"/>
    <property type="project" value="InterPro"/>
</dbReference>
<dbReference type="Gene3D" id="3.30.420.10">
    <property type="entry name" value="Ribonuclease H-like superfamily/Ribonuclease H"/>
    <property type="match status" value="1"/>
</dbReference>
<organism evidence="4 5">
    <name type="scientific">Sparus aurata</name>
    <name type="common">Gilthead sea bream</name>
    <dbReference type="NCBI Taxonomy" id="8175"/>
    <lineage>
        <taxon>Eukaryota</taxon>
        <taxon>Metazoa</taxon>
        <taxon>Chordata</taxon>
        <taxon>Craniata</taxon>
        <taxon>Vertebrata</taxon>
        <taxon>Euteleostomi</taxon>
        <taxon>Actinopterygii</taxon>
        <taxon>Neopterygii</taxon>
        <taxon>Teleostei</taxon>
        <taxon>Neoteleostei</taxon>
        <taxon>Acanthomorphata</taxon>
        <taxon>Eupercaria</taxon>
        <taxon>Spariformes</taxon>
        <taxon>Sparidae</taxon>
        <taxon>Sparus</taxon>
    </lineage>
</organism>
<evidence type="ECO:0008006" key="6">
    <source>
        <dbReference type="Google" id="ProtNLM"/>
    </source>
</evidence>
<reference evidence="4" key="3">
    <citation type="submission" date="2025-09" db="UniProtKB">
        <authorList>
            <consortium name="Ensembl"/>
        </authorList>
    </citation>
    <scope>IDENTIFICATION</scope>
</reference>
<dbReference type="InterPro" id="IPR052338">
    <property type="entry name" value="Transposase_5"/>
</dbReference>
<reference evidence="4" key="2">
    <citation type="submission" date="2025-08" db="UniProtKB">
        <authorList>
            <consortium name="Ensembl"/>
        </authorList>
    </citation>
    <scope>IDENTIFICATION</scope>
</reference>
<evidence type="ECO:0000313" key="5">
    <source>
        <dbReference type="Proteomes" id="UP000472265"/>
    </source>
</evidence>
<dbReference type="GO" id="GO:0003677">
    <property type="term" value="F:DNA binding"/>
    <property type="evidence" value="ECO:0007669"/>
    <property type="project" value="InterPro"/>
</dbReference>
<dbReference type="InterPro" id="IPR038717">
    <property type="entry name" value="Tc1-like_DDE_dom"/>
</dbReference>